<organism evidence="1">
    <name type="scientific">Siphoviridae sp. ctvyM23</name>
    <dbReference type="NCBI Taxonomy" id="2826514"/>
    <lineage>
        <taxon>Viruses</taxon>
        <taxon>Duplodnaviria</taxon>
        <taxon>Heunggongvirae</taxon>
        <taxon>Uroviricota</taxon>
        <taxon>Caudoviricetes</taxon>
    </lineage>
</organism>
<sequence length="33" mass="3881">MKINLLAKFVKLFYIVRVTENHVRSTANDLCDK</sequence>
<accession>A0A8S5MHP0</accession>
<name>A0A8S5MHP0_9CAUD</name>
<dbReference type="EMBL" id="BK014908">
    <property type="protein sequence ID" value="DAD81849.1"/>
    <property type="molecule type" value="Genomic_DNA"/>
</dbReference>
<evidence type="ECO:0000313" key="1">
    <source>
        <dbReference type="EMBL" id="DAD81849.1"/>
    </source>
</evidence>
<proteinExistence type="predicted"/>
<reference evidence="1" key="1">
    <citation type="journal article" date="2021" name="Proc. Natl. Acad. Sci. U.S.A.">
        <title>A Catalog of Tens of Thousands of Viruses from Human Metagenomes Reveals Hidden Associations with Chronic Diseases.</title>
        <authorList>
            <person name="Tisza M.J."/>
            <person name="Buck C.B."/>
        </authorList>
    </citation>
    <scope>NUCLEOTIDE SEQUENCE</scope>
    <source>
        <strain evidence="1">CtvyM23</strain>
    </source>
</reference>
<protein>
    <submittedName>
        <fullName evidence="1">Uncharacterized protein</fullName>
    </submittedName>
</protein>